<dbReference type="EMBL" id="AM902716">
    <property type="protein sequence ID" value="CAP41331.1"/>
    <property type="molecule type" value="Genomic_DNA"/>
</dbReference>
<sequence>MKRAILRLPAGTRFDSLTAEQQAAISSVFAQFVLPMPGTTVADGYELVDGLAGDNFDPAVMPGLGMDWPIVALCQWDEAAGLATIQPLDEAVLLAHLAPVVELDADGNVVGSQPAELDMPHNWAGWPWVDFSVPTN</sequence>
<dbReference type="AlphaFoldDB" id="A9I958"/>
<reference evidence="1 2" key="1">
    <citation type="journal article" date="2008" name="BMC Genomics">
        <title>The missing link: Bordetella petrii is endowed with both the metabolic versatility of environmental bacteria and virulence traits of pathogenic Bordetellae.</title>
        <authorList>
            <person name="Gross R."/>
            <person name="Guzman C.A."/>
            <person name="Sebaihia M."/>
            <person name="Martins Dos Santos V.A."/>
            <person name="Pieper D.H."/>
            <person name="Koebnik R."/>
            <person name="Lechner M."/>
            <person name="Bartels D."/>
            <person name="Buhrmester J."/>
            <person name="Choudhuri J.V."/>
            <person name="Ebensen T."/>
            <person name="Gaigalat L."/>
            <person name="Herrmann S."/>
            <person name="Khachane A.N."/>
            <person name="Larisch C."/>
            <person name="Link S."/>
            <person name="Linke B."/>
            <person name="Meyer F."/>
            <person name="Mormann S."/>
            <person name="Nakunst D."/>
            <person name="Rueckert C."/>
            <person name="Schneiker-Bekel S."/>
            <person name="Schulze K."/>
            <person name="Vorhoelter F.J."/>
            <person name="Yevsa T."/>
            <person name="Engle J.T."/>
            <person name="Goldman W.E."/>
            <person name="Puehler A."/>
            <person name="Goebel U.B."/>
            <person name="Goesmann A."/>
            <person name="Bloecker H."/>
            <person name="Kaiser O."/>
            <person name="Martinez-Arias R."/>
        </authorList>
    </citation>
    <scope>NUCLEOTIDE SEQUENCE [LARGE SCALE GENOMIC DNA]</scope>
    <source>
        <strain evidence="2">ATCC BAA-461 / DSM 12804 / CCUG 43448 / CIP 107267 / Se-1111R</strain>
    </source>
</reference>
<gene>
    <name evidence="1" type="ordered locus">Bpet0999</name>
</gene>
<dbReference type="Proteomes" id="UP000001225">
    <property type="component" value="Chromosome"/>
</dbReference>
<name>A9I958_BORPD</name>
<evidence type="ECO:0000313" key="1">
    <source>
        <dbReference type="EMBL" id="CAP41331.1"/>
    </source>
</evidence>
<proteinExistence type="predicted"/>
<protein>
    <submittedName>
        <fullName evidence="1">Uncharacterized protein</fullName>
    </submittedName>
</protein>
<dbReference type="STRING" id="94624.Bpet0999"/>
<dbReference type="KEGG" id="bpt:Bpet0999"/>
<evidence type="ECO:0000313" key="2">
    <source>
        <dbReference type="Proteomes" id="UP000001225"/>
    </source>
</evidence>
<keyword evidence="2" id="KW-1185">Reference proteome</keyword>
<organism evidence="1 2">
    <name type="scientific">Bordetella petrii (strain ATCC BAA-461 / DSM 12804 / CCUG 43448 / CIP 107267 / Se-1111R)</name>
    <dbReference type="NCBI Taxonomy" id="340100"/>
    <lineage>
        <taxon>Bacteria</taxon>
        <taxon>Pseudomonadati</taxon>
        <taxon>Pseudomonadota</taxon>
        <taxon>Betaproteobacteria</taxon>
        <taxon>Burkholderiales</taxon>
        <taxon>Alcaligenaceae</taxon>
        <taxon>Bordetella</taxon>
    </lineage>
</organism>
<accession>A9I958</accession>